<comment type="caution">
    <text evidence="2">The sequence shown here is derived from an EMBL/GenBank/DDBJ whole genome shotgun (WGS) entry which is preliminary data.</text>
</comment>
<feature type="domain" description="HNH nuclease" evidence="1">
    <location>
        <begin position="8"/>
        <end position="67"/>
    </location>
</feature>
<proteinExistence type="predicted"/>
<name>A0A0F9TRR3_9ZZZZ</name>
<evidence type="ECO:0000259" key="1">
    <source>
        <dbReference type="SMART" id="SM00507"/>
    </source>
</evidence>
<sequence>MSQSRQSIRKVLFALRDGKCGRCGCSLSLDFKFYGSIFALLHHINPKSKGGTDNYSNLLLTCQYCETLYHSTQPLISVREKIEDGTNISSAWRLA</sequence>
<dbReference type="Gene3D" id="1.10.30.50">
    <property type="match status" value="1"/>
</dbReference>
<gene>
    <name evidence="2" type="ORF">LCGC14_0357670</name>
</gene>
<evidence type="ECO:0000313" key="2">
    <source>
        <dbReference type="EMBL" id="KKN77642.1"/>
    </source>
</evidence>
<dbReference type="GO" id="GO:0008270">
    <property type="term" value="F:zinc ion binding"/>
    <property type="evidence" value="ECO:0007669"/>
    <property type="project" value="InterPro"/>
</dbReference>
<protein>
    <recommendedName>
        <fullName evidence="1">HNH nuclease domain-containing protein</fullName>
    </recommendedName>
</protein>
<dbReference type="GO" id="GO:0004519">
    <property type="term" value="F:endonuclease activity"/>
    <property type="evidence" value="ECO:0007669"/>
    <property type="project" value="InterPro"/>
</dbReference>
<reference evidence="2" key="1">
    <citation type="journal article" date="2015" name="Nature">
        <title>Complex archaea that bridge the gap between prokaryotes and eukaryotes.</title>
        <authorList>
            <person name="Spang A."/>
            <person name="Saw J.H."/>
            <person name="Jorgensen S.L."/>
            <person name="Zaremba-Niedzwiedzka K."/>
            <person name="Martijn J."/>
            <person name="Lind A.E."/>
            <person name="van Eijk R."/>
            <person name="Schleper C."/>
            <person name="Guy L."/>
            <person name="Ettema T.J."/>
        </authorList>
    </citation>
    <scope>NUCLEOTIDE SEQUENCE</scope>
</reference>
<dbReference type="CDD" id="cd00085">
    <property type="entry name" value="HNHc"/>
    <property type="match status" value="1"/>
</dbReference>
<dbReference type="EMBL" id="LAZR01000275">
    <property type="protein sequence ID" value="KKN77642.1"/>
    <property type="molecule type" value="Genomic_DNA"/>
</dbReference>
<accession>A0A0F9TRR3</accession>
<dbReference type="GO" id="GO:0003676">
    <property type="term" value="F:nucleic acid binding"/>
    <property type="evidence" value="ECO:0007669"/>
    <property type="project" value="InterPro"/>
</dbReference>
<dbReference type="SMART" id="SM00507">
    <property type="entry name" value="HNHc"/>
    <property type="match status" value="1"/>
</dbReference>
<dbReference type="AlphaFoldDB" id="A0A0F9TRR3"/>
<dbReference type="InterPro" id="IPR002711">
    <property type="entry name" value="HNH"/>
</dbReference>
<dbReference type="InterPro" id="IPR003615">
    <property type="entry name" value="HNH_nuc"/>
</dbReference>
<organism evidence="2">
    <name type="scientific">marine sediment metagenome</name>
    <dbReference type="NCBI Taxonomy" id="412755"/>
    <lineage>
        <taxon>unclassified sequences</taxon>
        <taxon>metagenomes</taxon>
        <taxon>ecological metagenomes</taxon>
    </lineage>
</organism>
<dbReference type="Pfam" id="PF01844">
    <property type="entry name" value="HNH"/>
    <property type="match status" value="1"/>
</dbReference>